<keyword evidence="2" id="KW-1185">Reference proteome</keyword>
<organism evidence="1 2">
    <name type="scientific">Paenibacillus contaminans</name>
    <dbReference type="NCBI Taxonomy" id="450362"/>
    <lineage>
        <taxon>Bacteria</taxon>
        <taxon>Bacillati</taxon>
        <taxon>Bacillota</taxon>
        <taxon>Bacilli</taxon>
        <taxon>Bacillales</taxon>
        <taxon>Paenibacillaceae</taxon>
        <taxon>Paenibacillus</taxon>
    </lineage>
</organism>
<protein>
    <recommendedName>
        <fullName evidence="3">Phage late control D family protein</fullName>
    </recommendedName>
</protein>
<proteinExistence type="predicted"/>
<comment type="caution">
    <text evidence="1">The sequence shown here is derived from an EMBL/GenBank/DDBJ whole genome shotgun (WGS) entry which is preliminary data.</text>
</comment>
<dbReference type="EMBL" id="QMFB01000051">
    <property type="protein sequence ID" value="RAV09240.1"/>
    <property type="molecule type" value="Genomic_DNA"/>
</dbReference>
<dbReference type="SUPFAM" id="SSF69279">
    <property type="entry name" value="Phage tail proteins"/>
    <property type="match status" value="1"/>
</dbReference>
<evidence type="ECO:0000313" key="2">
    <source>
        <dbReference type="Proteomes" id="UP000250369"/>
    </source>
</evidence>
<dbReference type="OrthoDB" id="2641038at2"/>
<accession>A0A329LPU3</accession>
<dbReference type="Proteomes" id="UP000250369">
    <property type="component" value="Unassembled WGS sequence"/>
</dbReference>
<dbReference type="AlphaFoldDB" id="A0A329LPU3"/>
<sequence>MSDVVLDTKQYKFDELAVKYANFFSPIFEVHVNGSKISDDIAVTDLRVETTIESKSESFSLQITNAFDLEKSEFKWLDSFTVGKPILIKAGYLDKLVPVFNGYITSVICDFPEDGVPAIIVRGMDLSFLMMKGAKSNSWEKKKYSDVVKEIAKKHGAKTKVDDTKEVIGTIAQNQIDDYHFLEHLAGIVNYDFFVVGKTLYFRKPLTEMSPVITLQWGTSLRSLTVDVNIAEQITGVTVRGWDPKEQKAIVGESGAITKLGSNSKTGKDIMNSLGKYVEFVLANVGSAAEAKDKADSLLNKRSMRLISGSGESIGIPEIRAGRYIELAGVGKKHSQPYYIVSATHLIDKDGYVTRFQLEGNAI</sequence>
<reference evidence="1 2" key="1">
    <citation type="journal article" date="2009" name="Int. J. Syst. Evol. Microbiol.">
        <title>Paenibacillus contaminans sp. nov., isolated from a contaminated laboratory plate.</title>
        <authorList>
            <person name="Chou J.H."/>
            <person name="Lee J.H."/>
            <person name="Lin M.C."/>
            <person name="Chang P.S."/>
            <person name="Arun A.B."/>
            <person name="Young C.C."/>
            <person name="Chen W.M."/>
        </authorList>
    </citation>
    <scope>NUCLEOTIDE SEQUENCE [LARGE SCALE GENOMIC DNA]</scope>
    <source>
        <strain evidence="1 2">CKOBP-6</strain>
    </source>
</reference>
<evidence type="ECO:0008006" key="3">
    <source>
        <dbReference type="Google" id="ProtNLM"/>
    </source>
</evidence>
<name>A0A329LPU3_9BACL</name>
<gene>
    <name evidence="1" type="ORF">DQG23_39810</name>
</gene>
<evidence type="ECO:0000313" key="1">
    <source>
        <dbReference type="EMBL" id="RAV09240.1"/>
    </source>
</evidence>
<dbReference type="RefSeq" id="WP_113036614.1">
    <property type="nucleotide sequence ID" value="NZ_QMFB01000051.1"/>
</dbReference>